<dbReference type="GO" id="GO:0006749">
    <property type="term" value="P:glutathione metabolic process"/>
    <property type="evidence" value="ECO:0007669"/>
    <property type="project" value="TreeGrafter"/>
</dbReference>
<dbReference type="PROSITE" id="PS50404">
    <property type="entry name" value="GST_NTER"/>
    <property type="match status" value="1"/>
</dbReference>
<dbReference type="CDD" id="cd03039">
    <property type="entry name" value="GST_N_Sigma_like"/>
    <property type="match status" value="1"/>
</dbReference>
<evidence type="ECO:0000313" key="4">
    <source>
        <dbReference type="Proteomes" id="UP000287144"/>
    </source>
</evidence>
<organism evidence="3 4">
    <name type="scientific">Fusarium oligoseptatum</name>
    <dbReference type="NCBI Taxonomy" id="2604345"/>
    <lineage>
        <taxon>Eukaryota</taxon>
        <taxon>Fungi</taxon>
        <taxon>Dikarya</taxon>
        <taxon>Ascomycota</taxon>
        <taxon>Pezizomycotina</taxon>
        <taxon>Sordariomycetes</taxon>
        <taxon>Hypocreomycetidae</taxon>
        <taxon>Hypocreales</taxon>
        <taxon>Nectriaceae</taxon>
        <taxon>Fusarium</taxon>
        <taxon>Fusarium solani species complex</taxon>
    </lineage>
</organism>
<dbReference type="PANTHER" id="PTHR11571">
    <property type="entry name" value="GLUTATHIONE S-TRANSFERASE"/>
    <property type="match status" value="1"/>
</dbReference>
<dbReference type="GO" id="GO:0004364">
    <property type="term" value="F:glutathione transferase activity"/>
    <property type="evidence" value="ECO:0007669"/>
    <property type="project" value="TreeGrafter"/>
</dbReference>
<evidence type="ECO:0000259" key="2">
    <source>
        <dbReference type="PROSITE" id="PS50405"/>
    </source>
</evidence>
<dbReference type="EMBL" id="NKCK01000103">
    <property type="protein sequence ID" value="RSL99586.1"/>
    <property type="molecule type" value="Genomic_DNA"/>
</dbReference>
<protein>
    <recommendedName>
        <fullName evidence="5">Glutathione S-transferase</fullName>
    </recommendedName>
</protein>
<dbReference type="InterPro" id="IPR050213">
    <property type="entry name" value="GST_superfamily"/>
</dbReference>
<dbReference type="Pfam" id="PF02798">
    <property type="entry name" value="GST_N"/>
    <property type="match status" value="1"/>
</dbReference>
<dbReference type="PROSITE" id="PS50405">
    <property type="entry name" value="GST_CTER"/>
    <property type="match status" value="1"/>
</dbReference>
<dbReference type="InterPro" id="IPR010987">
    <property type="entry name" value="Glutathione-S-Trfase_C-like"/>
</dbReference>
<reference evidence="3 4" key="1">
    <citation type="submission" date="2017-06" db="EMBL/GenBank/DDBJ databases">
        <title>Comparative genomic analysis of Ambrosia Fusariam Clade fungi.</title>
        <authorList>
            <person name="Stajich J.E."/>
            <person name="Carrillo J."/>
            <person name="Kijimoto T."/>
            <person name="Eskalen A."/>
            <person name="O'Donnell K."/>
            <person name="Kasson M."/>
        </authorList>
    </citation>
    <scope>NUCLEOTIDE SEQUENCE [LARGE SCALE GENOMIC DNA]</scope>
    <source>
        <strain evidence="3 4">NRRL62579</strain>
    </source>
</reference>
<keyword evidence="4" id="KW-1185">Reference proteome</keyword>
<evidence type="ECO:0000313" key="3">
    <source>
        <dbReference type="EMBL" id="RSL99586.1"/>
    </source>
</evidence>
<dbReference type="AlphaFoldDB" id="A0A428TC30"/>
<dbReference type="InterPro" id="IPR036282">
    <property type="entry name" value="Glutathione-S-Trfase_C_sf"/>
</dbReference>
<evidence type="ECO:0008006" key="5">
    <source>
        <dbReference type="Google" id="ProtNLM"/>
    </source>
</evidence>
<gene>
    <name evidence="3" type="ORF">CEP52_009648</name>
</gene>
<sequence length="217" mass="24855">MPNYPFYTISSQSALPVYHYLDIGRLGRGEVVNLFLKDAGIEFKEVRYAYDDTWPAASEKLRQTGITRTGKVPALEYNGLILTQHIPTLRYLARELGQYDGETSGDKYLVDAVADVYIDWRYNWVNQLKGLTKEFTNEFLPWYYDVITQYYAEREGPYLLGDKITYVDFAVYQSLDNDQRIGANPPKLSGPLLKLKEAIEARPKIAAYLKENRVGGA</sequence>
<dbReference type="SUPFAM" id="SSF52833">
    <property type="entry name" value="Thioredoxin-like"/>
    <property type="match status" value="1"/>
</dbReference>
<feature type="domain" description="GST C-terminal" evidence="2">
    <location>
        <begin position="92"/>
        <end position="217"/>
    </location>
</feature>
<name>A0A428TC30_9HYPO</name>
<dbReference type="SUPFAM" id="SSF47616">
    <property type="entry name" value="GST C-terminal domain-like"/>
    <property type="match status" value="1"/>
</dbReference>
<dbReference type="InterPro" id="IPR004045">
    <property type="entry name" value="Glutathione_S-Trfase_N"/>
</dbReference>
<evidence type="ECO:0000259" key="1">
    <source>
        <dbReference type="PROSITE" id="PS50404"/>
    </source>
</evidence>
<dbReference type="InterPro" id="IPR036249">
    <property type="entry name" value="Thioredoxin-like_sf"/>
</dbReference>
<feature type="domain" description="GST N-terminal" evidence="1">
    <location>
        <begin position="16"/>
        <end position="100"/>
    </location>
</feature>
<dbReference type="InterPro" id="IPR004046">
    <property type="entry name" value="GST_C"/>
</dbReference>
<dbReference type="Pfam" id="PF14497">
    <property type="entry name" value="GST_C_3"/>
    <property type="match status" value="1"/>
</dbReference>
<dbReference type="Gene3D" id="1.20.1050.10">
    <property type="match status" value="1"/>
</dbReference>
<dbReference type="STRING" id="1325735.A0A428TC30"/>
<comment type="caution">
    <text evidence="3">The sequence shown here is derived from an EMBL/GenBank/DDBJ whole genome shotgun (WGS) entry which is preliminary data.</text>
</comment>
<proteinExistence type="predicted"/>
<dbReference type="Gene3D" id="3.40.30.10">
    <property type="entry name" value="Glutaredoxin"/>
    <property type="match status" value="1"/>
</dbReference>
<accession>A0A428TC30</accession>
<dbReference type="Proteomes" id="UP000287144">
    <property type="component" value="Unassembled WGS sequence"/>
</dbReference>
<dbReference type="PANTHER" id="PTHR11571:SF150">
    <property type="entry name" value="GLUTATHIONE S-TRANSFERASE"/>
    <property type="match status" value="1"/>
</dbReference>